<organism evidence="3 4">
    <name type="scientific">Kitasatospora indigofera</name>
    <dbReference type="NCBI Taxonomy" id="67307"/>
    <lineage>
        <taxon>Bacteria</taxon>
        <taxon>Bacillati</taxon>
        <taxon>Actinomycetota</taxon>
        <taxon>Actinomycetes</taxon>
        <taxon>Kitasatosporales</taxon>
        <taxon>Streptomycetaceae</taxon>
        <taxon>Kitasatospora</taxon>
    </lineage>
</organism>
<comment type="caution">
    <text evidence="3">The sequence shown here is derived from an EMBL/GenBank/DDBJ whole genome shotgun (WGS) entry which is preliminary data.</text>
</comment>
<dbReference type="InterPro" id="IPR050574">
    <property type="entry name" value="HPF/YfiA_ribosome-assoc"/>
</dbReference>
<evidence type="ECO:0000256" key="1">
    <source>
        <dbReference type="SAM" id="MobiDB-lite"/>
    </source>
</evidence>
<dbReference type="InterPro" id="IPR038416">
    <property type="entry name" value="Ribosom_S30AE_C_sf"/>
</dbReference>
<dbReference type="EMBL" id="BNBO01000001">
    <property type="protein sequence ID" value="GHH59598.1"/>
    <property type="molecule type" value="Genomic_DNA"/>
</dbReference>
<dbReference type="InterPro" id="IPR036567">
    <property type="entry name" value="RHF-like"/>
</dbReference>
<dbReference type="GO" id="GO:0022627">
    <property type="term" value="C:cytosolic small ribosomal subunit"/>
    <property type="evidence" value="ECO:0007669"/>
    <property type="project" value="TreeGrafter"/>
</dbReference>
<dbReference type="RefSeq" id="WP_190208885.1">
    <property type="nucleotide sequence ID" value="NZ_BNBO01000001.1"/>
</dbReference>
<dbReference type="PANTHER" id="PTHR33231:SF1">
    <property type="entry name" value="30S RIBOSOMAL PROTEIN"/>
    <property type="match status" value="1"/>
</dbReference>
<dbReference type="Pfam" id="PF16321">
    <property type="entry name" value="Ribosom_S30AE_C"/>
    <property type="match status" value="2"/>
</dbReference>
<sequence length="264" mass="29229">MIRLQTPPVDIRLETRGEVSLGAPDYARAKVLAVVERLDEPVLAVRVKLSQEANHAILKPALAQVVIDLNGCPVRAHVAAATMREAVDLVQERLVARLARIRQHTDPRRHHAIPPAGPGARDGAERRGHRPHHRVRTQEDRQIVRHKTYSLSRQAVWAAVLEMEAMDYDFHLFTEAGAGRDSVVYRDEVTGDLRLACAGPAEPEPERGLTVSTARVPELTPAEAVARIDLTGLPFLFFTDVATGRGNVLYHRHDGHFGLITPAR</sequence>
<keyword evidence="4" id="KW-1185">Reference proteome</keyword>
<feature type="domain" description="Sigma 54 modulation/S30EA ribosomal protein C-terminal" evidence="2">
    <location>
        <begin position="139"/>
        <end position="186"/>
    </location>
</feature>
<name>A0A919FBY6_9ACTN</name>
<feature type="domain" description="Sigma 54 modulation/S30EA ribosomal protein C-terminal" evidence="2">
    <location>
        <begin position="215"/>
        <end position="259"/>
    </location>
</feature>
<protein>
    <recommendedName>
        <fullName evidence="2">Sigma 54 modulation/S30EA ribosomal protein C-terminal domain-containing protein</fullName>
    </recommendedName>
</protein>
<reference evidence="3" key="2">
    <citation type="submission" date="2020-09" db="EMBL/GenBank/DDBJ databases">
        <authorList>
            <person name="Sun Q."/>
            <person name="Ohkuma M."/>
        </authorList>
    </citation>
    <scope>NUCLEOTIDE SEQUENCE</scope>
    <source>
        <strain evidence="3">JCM 4646</strain>
    </source>
</reference>
<dbReference type="InterPro" id="IPR032528">
    <property type="entry name" value="Ribosom_S30AE_C"/>
</dbReference>
<reference evidence="3" key="1">
    <citation type="journal article" date="2014" name="Int. J. Syst. Evol. Microbiol.">
        <title>Complete genome sequence of Corynebacterium casei LMG S-19264T (=DSM 44701T), isolated from a smear-ripened cheese.</title>
        <authorList>
            <consortium name="US DOE Joint Genome Institute (JGI-PGF)"/>
            <person name="Walter F."/>
            <person name="Albersmeier A."/>
            <person name="Kalinowski J."/>
            <person name="Ruckert C."/>
        </authorList>
    </citation>
    <scope>NUCLEOTIDE SEQUENCE</scope>
    <source>
        <strain evidence="3">JCM 4646</strain>
    </source>
</reference>
<dbReference type="Gene3D" id="3.30.160.100">
    <property type="entry name" value="Ribosome hibernation promotion factor-like"/>
    <property type="match status" value="1"/>
</dbReference>
<dbReference type="PANTHER" id="PTHR33231">
    <property type="entry name" value="30S RIBOSOMAL PROTEIN"/>
    <property type="match status" value="1"/>
</dbReference>
<dbReference type="GO" id="GO:0043024">
    <property type="term" value="F:ribosomal small subunit binding"/>
    <property type="evidence" value="ECO:0007669"/>
    <property type="project" value="TreeGrafter"/>
</dbReference>
<evidence type="ECO:0000259" key="2">
    <source>
        <dbReference type="Pfam" id="PF16321"/>
    </source>
</evidence>
<evidence type="ECO:0000313" key="4">
    <source>
        <dbReference type="Proteomes" id="UP000617734"/>
    </source>
</evidence>
<evidence type="ECO:0000313" key="3">
    <source>
        <dbReference type="EMBL" id="GHH59598.1"/>
    </source>
</evidence>
<dbReference type="AlphaFoldDB" id="A0A919FBY6"/>
<dbReference type="Proteomes" id="UP000617734">
    <property type="component" value="Unassembled WGS sequence"/>
</dbReference>
<accession>A0A919FBY6</accession>
<proteinExistence type="predicted"/>
<feature type="region of interest" description="Disordered" evidence="1">
    <location>
        <begin position="105"/>
        <end position="140"/>
    </location>
</feature>
<dbReference type="SUPFAM" id="SSF69754">
    <property type="entry name" value="Ribosome binding protein Y (YfiA homologue)"/>
    <property type="match status" value="1"/>
</dbReference>
<dbReference type="GO" id="GO:0045900">
    <property type="term" value="P:negative regulation of translational elongation"/>
    <property type="evidence" value="ECO:0007669"/>
    <property type="project" value="TreeGrafter"/>
</dbReference>
<dbReference type="GeneID" id="95350852"/>
<dbReference type="Gene3D" id="3.30.505.50">
    <property type="entry name" value="Sigma 54 modulation/S30EA ribosomal protein, C-terminal domain"/>
    <property type="match status" value="2"/>
</dbReference>
<gene>
    <name evidence="3" type="ORF">GCM10018781_03100</name>
</gene>